<sequence length="597" mass="67809">MLFFGLTFSYAQSNGESIKHQNLLDSLKQVYFQSKEKNLELLVSVLKEDPNPDSMIKYGQILLDKSLKDSDDLMTFQAFLHLGNGYVFKGELSQGLENYFESMKYAEKAEYEEGRGKLFIAIANTYSQSQNSQNAAIYYGRSIEILRNGNDSLGLASAIFNAGDEYLSMGKLDSALLYTKEAQVIFGKVNYPIGEAYCFGNLGMIYAKNGDNAVAEVSINKAIAILEEYNEYYPISSYLEFMSSIYLENGDQARALNYAERSLDLATHYGIKDQISQSNLTLSKIYEQSGNTPRAFEYYKNHITYRDSVNNVAAVQKMANLRTDYEVSQKQIEVDLLEKGSLIKDLQTKRQQFIIYGVLLLLALVALLAFVVYRRYCYEKETKQIIEREKNRSEELLLNILPAETAEELKENGAVKAKRIESATVIFTDFKSFSAIAEHISPEQLVKSIDYYFKEFDRISTKFNLEKIKTIGDSYMCAGGLPKENQTHATDVILAAIEMMAFVNQEVDNGLTHFEMRIGIHTGPIVAGIVGIKKWQYDIWGDTVNIASRMESNSVPGKINLSQTTYDIIKDQFECEYRGTIDIKNRGIWKMYFLIEG</sequence>
<dbReference type="InterPro" id="IPR029787">
    <property type="entry name" value="Nucleotide_cyclase"/>
</dbReference>
<keyword evidence="3" id="KW-0547">Nucleotide-binding</keyword>
<dbReference type="InterPro" id="IPR050401">
    <property type="entry name" value="Cyclic_nucleotide_synthase"/>
</dbReference>
<dbReference type="SUPFAM" id="SSF55073">
    <property type="entry name" value="Nucleotide cyclase"/>
    <property type="match status" value="1"/>
</dbReference>
<evidence type="ECO:0000313" key="11">
    <source>
        <dbReference type="Proteomes" id="UP000256405"/>
    </source>
</evidence>
<feature type="transmembrane region" description="Helical" evidence="8">
    <location>
        <begin position="353"/>
        <end position="373"/>
    </location>
</feature>
<evidence type="ECO:0000256" key="3">
    <source>
        <dbReference type="ARBA" id="ARBA00022741"/>
    </source>
</evidence>
<reference evidence="10 11" key="1">
    <citation type="submission" date="2018-08" db="EMBL/GenBank/DDBJ databases">
        <title>Genomic Encyclopedia of Archaeal and Bacterial Type Strains, Phase II (KMG-II): from individual species to whole genera.</title>
        <authorList>
            <person name="Goeker M."/>
        </authorList>
    </citation>
    <scope>NUCLEOTIDE SEQUENCE [LARGE SCALE GENOMIC DNA]</scope>
    <source>
        <strain evidence="10 11">DSM 15986</strain>
    </source>
</reference>
<keyword evidence="2 8" id="KW-0812">Transmembrane</keyword>
<proteinExistence type="inferred from homology"/>
<dbReference type="GO" id="GO:0035556">
    <property type="term" value="P:intracellular signal transduction"/>
    <property type="evidence" value="ECO:0007669"/>
    <property type="project" value="InterPro"/>
</dbReference>
<evidence type="ECO:0000256" key="7">
    <source>
        <dbReference type="RuleBase" id="RU000405"/>
    </source>
</evidence>
<evidence type="ECO:0000256" key="4">
    <source>
        <dbReference type="ARBA" id="ARBA00022989"/>
    </source>
</evidence>
<dbReference type="Proteomes" id="UP000256405">
    <property type="component" value="Unassembled WGS sequence"/>
</dbReference>
<evidence type="ECO:0000256" key="8">
    <source>
        <dbReference type="SAM" id="Phobius"/>
    </source>
</evidence>
<name>A0A3E0E9Z3_9BACT</name>
<dbReference type="InterPro" id="IPR011990">
    <property type="entry name" value="TPR-like_helical_dom_sf"/>
</dbReference>
<protein>
    <submittedName>
        <fullName evidence="10">Class 3 adenylate cyclase</fullName>
    </submittedName>
</protein>
<evidence type="ECO:0000259" key="9">
    <source>
        <dbReference type="PROSITE" id="PS50125"/>
    </source>
</evidence>
<feature type="domain" description="Guanylate cyclase" evidence="9">
    <location>
        <begin position="424"/>
        <end position="551"/>
    </location>
</feature>
<dbReference type="SMART" id="SM00028">
    <property type="entry name" value="TPR"/>
    <property type="match status" value="6"/>
</dbReference>
<dbReference type="InterPro" id="IPR001054">
    <property type="entry name" value="A/G_cyclase"/>
</dbReference>
<dbReference type="Pfam" id="PF13181">
    <property type="entry name" value="TPR_8"/>
    <property type="match status" value="1"/>
</dbReference>
<keyword evidence="6 7" id="KW-0456">Lyase</keyword>
<dbReference type="PANTHER" id="PTHR11920:SF335">
    <property type="entry name" value="GUANYLATE CYCLASE"/>
    <property type="match status" value="1"/>
</dbReference>
<keyword evidence="11" id="KW-1185">Reference proteome</keyword>
<dbReference type="PROSITE" id="PS00452">
    <property type="entry name" value="GUANYLATE_CYCLASE_1"/>
    <property type="match status" value="1"/>
</dbReference>
<comment type="subcellular location">
    <subcellularLocation>
        <location evidence="1">Membrane</location>
    </subcellularLocation>
</comment>
<evidence type="ECO:0000256" key="5">
    <source>
        <dbReference type="ARBA" id="ARBA00023136"/>
    </source>
</evidence>
<dbReference type="InterPro" id="IPR019734">
    <property type="entry name" value="TPR_rpt"/>
</dbReference>
<dbReference type="SMART" id="SM00044">
    <property type="entry name" value="CYCc"/>
    <property type="match status" value="1"/>
</dbReference>
<comment type="caution">
    <text evidence="10">The sequence shown here is derived from an EMBL/GenBank/DDBJ whole genome shotgun (WGS) entry which is preliminary data.</text>
</comment>
<dbReference type="EMBL" id="QUNF01000001">
    <property type="protein sequence ID" value="REG94470.1"/>
    <property type="molecule type" value="Genomic_DNA"/>
</dbReference>
<dbReference type="GO" id="GO:0016020">
    <property type="term" value="C:membrane"/>
    <property type="evidence" value="ECO:0007669"/>
    <property type="project" value="UniProtKB-SubCell"/>
</dbReference>
<dbReference type="Gene3D" id="3.30.70.1230">
    <property type="entry name" value="Nucleotide cyclase"/>
    <property type="match status" value="1"/>
</dbReference>
<dbReference type="SUPFAM" id="SSF48452">
    <property type="entry name" value="TPR-like"/>
    <property type="match status" value="2"/>
</dbReference>
<dbReference type="Pfam" id="PF00211">
    <property type="entry name" value="Guanylate_cyc"/>
    <property type="match status" value="1"/>
</dbReference>
<gene>
    <name evidence="10" type="ORF">C8N25_101297</name>
</gene>
<dbReference type="CDD" id="cd07302">
    <property type="entry name" value="CHD"/>
    <property type="match status" value="1"/>
</dbReference>
<evidence type="ECO:0000313" key="10">
    <source>
        <dbReference type="EMBL" id="REG94470.1"/>
    </source>
</evidence>
<dbReference type="GO" id="GO:0000166">
    <property type="term" value="F:nucleotide binding"/>
    <property type="evidence" value="ECO:0007669"/>
    <property type="project" value="UniProtKB-KW"/>
</dbReference>
<dbReference type="OrthoDB" id="9806704at2"/>
<evidence type="ECO:0000256" key="1">
    <source>
        <dbReference type="ARBA" id="ARBA00004370"/>
    </source>
</evidence>
<dbReference type="InterPro" id="IPR018297">
    <property type="entry name" value="A/G_cyclase_CS"/>
</dbReference>
<dbReference type="PANTHER" id="PTHR11920">
    <property type="entry name" value="GUANYLYL CYCLASE"/>
    <property type="match status" value="1"/>
</dbReference>
<evidence type="ECO:0000256" key="2">
    <source>
        <dbReference type="ARBA" id="ARBA00022692"/>
    </source>
</evidence>
<dbReference type="GO" id="GO:0009190">
    <property type="term" value="P:cyclic nucleotide biosynthetic process"/>
    <property type="evidence" value="ECO:0007669"/>
    <property type="project" value="InterPro"/>
</dbReference>
<keyword evidence="4 8" id="KW-1133">Transmembrane helix</keyword>
<organism evidence="10 11">
    <name type="scientific">Algoriphagus antarcticus</name>
    <dbReference type="NCBI Taxonomy" id="238540"/>
    <lineage>
        <taxon>Bacteria</taxon>
        <taxon>Pseudomonadati</taxon>
        <taxon>Bacteroidota</taxon>
        <taxon>Cytophagia</taxon>
        <taxon>Cytophagales</taxon>
        <taxon>Cyclobacteriaceae</taxon>
        <taxon>Algoriphagus</taxon>
    </lineage>
</organism>
<accession>A0A3E0E9Z3</accession>
<dbReference type="AlphaFoldDB" id="A0A3E0E9Z3"/>
<dbReference type="PROSITE" id="PS50125">
    <property type="entry name" value="GUANYLATE_CYCLASE_2"/>
    <property type="match status" value="1"/>
</dbReference>
<comment type="similarity">
    <text evidence="7">Belongs to the adenylyl cyclase class-4/guanylyl cyclase family.</text>
</comment>
<dbReference type="Gene3D" id="1.25.40.10">
    <property type="entry name" value="Tetratricopeptide repeat domain"/>
    <property type="match status" value="1"/>
</dbReference>
<evidence type="ECO:0000256" key="6">
    <source>
        <dbReference type="ARBA" id="ARBA00023239"/>
    </source>
</evidence>
<dbReference type="GO" id="GO:0004016">
    <property type="term" value="F:adenylate cyclase activity"/>
    <property type="evidence" value="ECO:0007669"/>
    <property type="project" value="UniProtKB-ARBA"/>
</dbReference>
<keyword evidence="5 8" id="KW-0472">Membrane</keyword>